<evidence type="ECO:0008006" key="3">
    <source>
        <dbReference type="Google" id="ProtNLM"/>
    </source>
</evidence>
<gene>
    <name evidence="1" type="ORF">F4V43_05065</name>
</gene>
<organism evidence="1 2">
    <name type="scientific">Paenibacillus spiritus</name>
    <dbReference type="NCBI Taxonomy" id="2496557"/>
    <lineage>
        <taxon>Bacteria</taxon>
        <taxon>Bacillati</taxon>
        <taxon>Bacillota</taxon>
        <taxon>Bacilli</taxon>
        <taxon>Bacillales</taxon>
        <taxon>Paenibacillaceae</taxon>
        <taxon>Paenibacillus</taxon>
    </lineage>
</organism>
<comment type="caution">
    <text evidence="1">The sequence shown here is derived from an EMBL/GenBank/DDBJ whole genome shotgun (WGS) entry which is preliminary data.</text>
</comment>
<protein>
    <recommendedName>
        <fullName evidence="3">Cysteine-rich CPCC domain-containing protein</fullName>
    </recommendedName>
</protein>
<name>A0A5J5GFS0_9BACL</name>
<evidence type="ECO:0000313" key="1">
    <source>
        <dbReference type="EMBL" id="KAA9006334.1"/>
    </source>
</evidence>
<dbReference type="AlphaFoldDB" id="A0A5J5GFS0"/>
<reference evidence="1 2" key="1">
    <citation type="submission" date="2019-09" db="EMBL/GenBank/DDBJ databases">
        <title>Bacillus ochoae sp. nov., Paenibacillus whitsoniae sp. nov., Paenibacillus spiritus sp. nov. Isolated from the Mars Exploration Rover during spacecraft assembly.</title>
        <authorList>
            <person name="Seuylemezian A."/>
            <person name="Vaishampayan P."/>
        </authorList>
    </citation>
    <scope>NUCLEOTIDE SEQUENCE [LARGE SCALE GENOMIC DNA]</scope>
    <source>
        <strain evidence="1 2">MER_111</strain>
    </source>
</reference>
<keyword evidence="2" id="KW-1185">Reference proteome</keyword>
<dbReference type="EMBL" id="VYKK01000005">
    <property type="protein sequence ID" value="KAA9006334.1"/>
    <property type="molecule type" value="Genomic_DNA"/>
</dbReference>
<accession>A0A5J5GFS0</accession>
<evidence type="ECO:0000313" key="2">
    <source>
        <dbReference type="Proteomes" id="UP000367750"/>
    </source>
</evidence>
<sequence>MKGEKMNSEYCNVCGLKLDEIPSSFDICPCCGVMWGYEDQNKRSLMKFREEWIEKGCKWFDEEERPNKWDAKVQLAQIGIYIYV</sequence>
<dbReference type="OrthoDB" id="1456570at2"/>
<dbReference type="RefSeq" id="WP_150457165.1">
    <property type="nucleotide sequence ID" value="NZ_VYKK01000005.1"/>
</dbReference>
<dbReference type="Proteomes" id="UP000367750">
    <property type="component" value="Unassembled WGS sequence"/>
</dbReference>
<proteinExistence type="predicted"/>